<keyword evidence="2" id="KW-0813">Transport</keyword>
<protein>
    <submittedName>
        <fullName evidence="9">Arsenite efflux membrane protein ArsB</fullName>
    </submittedName>
</protein>
<evidence type="ECO:0000256" key="6">
    <source>
        <dbReference type="ARBA" id="ARBA00023136"/>
    </source>
</evidence>
<feature type="transmembrane region" description="Helical" evidence="7">
    <location>
        <begin position="232"/>
        <end position="250"/>
    </location>
</feature>
<feature type="transmembrane region" description="Helical" evidence="7">
    <location>
        <begin position="99"/>
        <end position="118"/>
    </location>
</feature>
<keyword evidence="5 7" id="KW-1133">Transmembrane helix</keyword>
<feature type="transmembrane region" description="Helical" evidence="7">
    <location>
        <begin position="138"/>
        <end position="159"/>
    </location>
</feature>
<evidence type="ECO:0000313" key="9">
    <source>
        <dbReference type="EMBL" id="ROR89915.1"/>
    </source>
</evidence>
<accession>A0A3N2CQV7</accession>
<feature type="transmembrane region" description="Helical" evidence="7">
    <location>
        <begin position="307"/>
        <end position="332"/>
    </location>
</feature>
<evidence type="ECO:0000313" key="10">
    <source>
        <dbReference type="Proteomes" id="UP000281738"/>
    </source>
</evidence>
<dbReference type="InterPro" id="IPR004680">
    <property type="entry name" value="Cit_transptr-like_dom"/>
</dbReference>
<dbReference type="EMBL" id="RKHO01000001">
    <property type="protein sequence ID" value="ROR89915.1"/>
    <property type="molecule type" value="Genomic_DNA"/>
</dbReference>
<dbReference type="PANTHER" id="PTHR43302">
    <property type="entry name" value="TRANSPORTER ARSB-RELATED"/>
    <property type="match status" value="1"/>
</dbReference>
<evidence type="ECO:0000256" key="7">
    <source>
        <dbReference type="SAM" id="Phobius"/>
    </source>
</evidence>
<gene>
    <name evidence="9" type="ORF">EDD33_0746</name>
</gene>
<dbReference type="RefSeq" id="WP_170169687.1">
    <property type="nucleotide sequence ID" value="NZ_RKHO01000001.1"/>
</dbReference>
<dbReference type="GO" id="GO:0005886">
    <property type="term" value="C:plasma membrane"/>
    <property type="evidence" value="ECO:0007669"/>
    <property type="project" value="UniProtKB-SubCell"/>
</dbReference>
<sequence length="369" mass="38238">MTGGLGAVASSLLEVADRVWPVLLFLALIQVVADLCDEAGLFDVGAHLAARAAGGSRLLLFGLFVVLATVCTWVLSIDTTAVLLAPIGLALAQELRLSPLPFAFAAIWLANAASLLLPVSNLTNLLAQERLDLHPLEFLAQTWAPQLAVLVVVVAVLLLRHRRALVGRYDVPRGLPPADRTLVVLAAVVVALVAPAVVLGTPPWLTALVAAVVLVAGFAVRRPAVVAPRRLLALLPWSVIVLAVVLFAVTDVVVDVGAPVLTAALGQGSSPGSVAQLAGVTTVLANVVNNLPAYLVVEPFAGSTDRLLTALVAVNVGPVVLAWGSLANLLWLRSCRRRGLPVSALRFGLEGLLVAPAAVAAGVLAIWLL</sequence>
<dbReference type="Pfam" id="PF03600">
    <property type="entry name" value="CitMHS"/>
    <property type="match status" value="1"/>
</dbReference>
<feature type="domain" description="Citrate transporter-like" evidence="8">
    <location>
        <begin position="10"/>
        <end position="321"/>
    </location>
</feature>
<keyword evidence="10" id="KW-1185">Reference proteome</keyword>
<proteinExistence type="predicted"/>
<evidence type="ECO:0000256" key="3">
    <source>
        <dbReference type="ARBA" id="ARBA00022475"/>
    </source>
</evidence>
<feature type="transmembrane region" description="Helical" evidence="7">
    <location>
        <begin position="344"/>
        <end position="368"/>
    </location>
</feature>
<name>A0A3N2CQV7_9ACTN</name>
<evidence type="ECO:0000259" key="8">
    <source>
        <dbReference type="Pfam" id="PF03600"/>
    </source>
</evidence>
<keyword evidence="3" id="KW-1003">Cell membrane</keyword>
<reference evidence="9 10" key="1">
    <citation type="submission" date="2018-11" db="EMBL/GenBank/DDBJ databases">
        <title>Sequencing the genomes of 1000 actinobacteria strains.</title>
        <authorList>
            <person name="Klenk H.-P."/>
        </authorList>
    </citation>
    <scope>NUCLEOTIDE SEQUENCE [LARGE SCALE GENOMIC DNA]</scope>
    <source>
        <strain evidence="9 10">DSM 12652</strain>
    </source>
</reference>
<dbReference type="GO" id="GO:0055085">
    <property type="term" value="P:transmembrane transport"/>
    <property type="evidence" value="ECO:0007669"/>
    <property type="project" value="InterPro"/>
</dbReference>
<dbReference type="AlphaFoldDB" id="A0A3N2CQV7"/>
<dbReference type="Proteomes" id="UP000281738">
    <property type="component" value="Unassembled WGS sequence"/>
</dbReference>
<evidence type="ECO:0000256" key="4">
    <source>
        <dbReference type="ARBA" id="ARBA00022692"/>
    </source>
</evidence>
<evidence type="ECO:0000256" key="1">
    <source>
        <dbReference type="ARBA" id="ARBA00004651"/>
    </source>
</evidence>
<comment type="caution">
    <text evidence="9">The sequence shown here is derived from an EMBL/GenBank/DDBJ whole genome shotgun (WGS) entry which is preliminary data.</text>
</comment>
<keyword evidence="4 7" id="KW-0812">Transmembrane</keyword>
<evidence type="ECO:0000256" key="2">
    <source>
        <dbReference type="ARBA" id="ARBA00022448"/>
    </source>
</evidence>
<feature type="transmembrane region" description="Helical" evidence="7">
    <location>
        <begin position="204"/>
        <end position="220"/>
    </location>
</feature>
<keyword evidence="6 7" id="KW-0472">Membrane</keyword>
<feature type="transmembrane region" description="Helical" evidence="7">
    <location>
        <begin position="180"/>
        <end position="198"/>
    </location>
</feature>
<comment type="subcellular location">
    <subcellularLocation>
        <location evidence="1">Cell membrane</location>
        <topology evidence="1">Multi-pass membrane protein</topology>
    </subcellularLocation>
</comment>
<evidence type="ECO:0000256" key="5">
    <source>
        <dbReference type="ARBA" id="ARBA00022989"/>
    </source>
</evidence>
<organism evidence="9 10">
    <name type="scientific">Nocardioides aurantiacus</name>
    <dbReference type="NCBI Taxonomy" id="86796"/>
    <lineage>
        <taxon>Bacteria</taxon>
        <taxon>Bacillati</taxon>
        <taxon>Actinomycetota</taxon>
        <taxon>Actinomycetes</taxon>
        <taxon>Propionibacteriales</taxon>
        <taxon>Nocardioidaceae</taxon>
        <taxon>Nocardioides</taxon>
    </lineage>
</organism>
<dbReference type="PANTHER" id="PTHR43302:SF5">
    <property type="entry name" value="TRANSPORTER ARSB-RELATED"/>
    <property type="match status" value="1"/>
</dbReference>